<dbReference type="InterPro" id="IPR001360">
    <property type="entry name" value="Glyco_hydro_1"/>
</dbReference>
<comment type="similarity">
    <text evidence="1">Belongs to the glycosyl hydrolase 1 family.</text>
</comment>
<dbReference type="AlphaFoldDB" id="X1I9R5"/>
<organism evidence="4">
    <name type="scientific">marine sediment metagenome</name>
    <dbReference type="NCBI Taxonomy" id="412755"/>
    <lineage>
        <taxon>unclassified sequences</taxon>
        <taxon>metagenomes</taxon>
        <taxon>ecological metagenomes</taxon>
    </lineage>
</organism>
<evidence type="ECO:0000256" key="3">
    <source>
        <dbReference type="ARBA" id="ARBA00023295"/>
    </source>
</evidence>
<comment type="caution">
    <text evidence="4">The sequence shown here is derived from an EMBL/GenBank/DDBJ whole genome shotgun (WGS) entry which is preliminary data.</text>
</comment>
<gene>
    <name evidence="4" type="ORF">S03H2_57165</name>
</gene>
<dbReference type="Gene3D" id="3.20.20.80">
    <property type="entry name" value="Glycosidases"/>
    <property type="match status" value="1"/>
</dbReference>
<keyword evidence="2" id="KW-0378">Hydrolase</keyword>
<name>X1I9R5_9ZZZZ</name>
<dbReference type="InterPro" id="IPR017853">
    <property type="entry name" value="GH"/>
</dbReference>
<dbReference type="PANTHER" id="PTHR10353">
    <property type="entry name" value="GLYCOSYL HYDROLASE"/>
    <property type="match status" value="1"/>
</dbReference>
<dbReference type="EMBL" id="BARU01036624">
    <property type="protein sequence ID" value="GAH79156.1"/>
    <property type="molecule type" value="Genomic_DNA"/>
</dbReference>
<dbReference type="GO" id="GO:0005829">
    <property type="term" value="C:cytosol"/>
    <property type="evidence" value="ECO:0007669"/>
    <property type="project" value="TreeGrafter"/>
</dbReference>
<protein>
    <recommendedName>
        <fullName evidence="5">Beta-glucosidase</fullName>
    </recommendedName>
</protein>
<dbReference type="Pfam" id="PF00232">
    <property type="entry name" value="Glyco_hydro_1"/>
    <property type="match status" value="1"/>
</dbReference>
<dbReference type="PANTHER" id="PTHR10353:SF36">
    <property type="entry name" value="LP05116P"/>
    <property type="match status" value="1"/>
</dbReference>
<evidence type="ECO:0000256" key="1">
    <source>
        <dbReference type="ARBA" id="ARBA00010838"/>
    </source>
</evidence>
<feature type="non-terminal residue" evidence="4">
    <location>
        <position position="251"/>
    </location>
</feature>
<dbReference type="GO" id="GO:0008422">
    <property type="term" value="F:beta-glucosidase activity"/>
    <property type="evidence" value="ECO:0007669"/>
    <property type="project" value="TreeGrafter"/>
</dbReference>
<evidence type="ECO:0008006" key="5">
    <source>
        <dbReference type="Google" id="ProtNLM"/>
    </source>
</evidence>
<evidence type="ECO:0000313" key="4">
    <source>
        <dbReference type="EMBL" id="GAH79156.1"/>
    </source>
</evidence>
<accession>X1I9R5</accession>
<dbReference type="GO" id="GO:0016052">
    <property type="term" value="P:carbohydrate catabolic process"/>
    <property type="evidence" value="ECO:0007669"/>
    <property type="project" value="TreeGrafter"/>
</dbReference>
<evidence type="ECO:0000256" key="2">
    <source>
        <dbReference type="ARBA" id="ARBA00022801"/>
    </source>
</evidence>
<feature type="non-terminal residue" evidence="4">
    <location>
        <position position="1"/>
    </location>
</feature>
<sequence length="251" mass="28742">HWDYPYELYRCGGWLNQDSSDWFAEYTKVIVEKFSDRVKHWMTLNEPQVFVGLGHQSGLFPPGYQLRFAEVLTAAHNVLLAHGKAVQTIRAYSKTKCQVGLAPVGIVSIPATDSPEDIEAARQAMFSATSKSETLFSFPSKNVWNNTWWMDPIFYGRYPEDGLKLFGGDVPLIRDKDMETICQPLDFFGVNIYQGQTVRASRDGQPEIVLEPDGFPITAYDWPITPKALYWGPRYFWERYKLPIIITENGI</sequence>
<dbReference type="SUPFAM" id="SSF51445">
    <property type="entry name" value="(Trans)glycosidases"/>
    <property type="match status" value="1"/>
</dbReference>
<keyword evidence="3" id="KW-0326">Glycosidase</keyword>
<proteinExistence type="inferred from homology"/>
<reference evidence="4" key="1">
    <citation type="journal article" date="2014" name="Front. Microbiol.">
        <title>High frequency of phylogenetically diverse reductive dehalogenase-homologous genes in deep subseafloor sedimentary metagenomes.</title>
        <authorList>
            <person name="Kawai M."/>
            <person name="Futagami T."/>
            <person name="Toyoda A."/>
            <person name="Takaki Y."/>
            <person name="Nishi S."/>
            <person name="Hori S."/>
            <person name="Arai W."/>
            <person name="Tsubouchi T."/>
            <person name="Morono Y."/>
            <person name="Uchiyama I."/>
            <person name="Ito T."/>
            <person name="Fujiyama A."/>
            <person name="Inagaki F."/>
            <person name="Takami H."/>
        </authorList>
    </citation>
    <scope>NUCLEOTIDE SEQUENCE</scope>
    <source>
        <strain evidence="4">Expedition CK06-06</strain>
    </source>
</reference>